<keyword evidence="2" id="KW-1185">Reference proteome</keyword>
<evidence type="ECO:0008006" key="3">
    <source>
        <dbReference type="Google" id="ProtNLM"/>
    </source>
</evidence>
<dbReference type="PANTHER" id="PTHR39169">
    <property type="match status" value="1"/>
</dbReference>
<dbReference type="Proteomes" id="UP000018415">
    <property type="component" value="Unassembled WGS sequence"/>
</dbReference>
<dbReference type="Pfam" id="PF08803">
    <property type="entry name" value="ydhR"/>
    <property type="match status" value="1"/>
</dbReference>
<dbReference type="InterPro" id="IPR014910">
    <property type="entry name" value="YdhR"/>
</dbReference>
<comment type="caution">
    <text evidence="1">The sequence shown here is derived from an EMBL/GenBank/DDBJ whole genome shotgun (WGS) entry which is preliminary data.</text>
</comment>
<accession>V2UIK3</accession>
<evidence type="ECO:0000313" key="1">
    <source>
        <dbReference type="EMBL" id="ESK49782.1"/>
    </source>
</evidence>
<gene>
    <name evidence="1" type="ORF">P253_00639</name>
</gene>
<dbReference type="PANTHER" id="PTHR39169:SF1">
    <property type="entry name" value="MONOOXYGENASE YDHR-RELATED"/>
    <property type="match status" value="1"/>
</dbReference>
<dbReference type="InterPro" id="IPR011008">
    <property type="entry name" value="Dimeric_a/b-barrel"/>
</dbReference>
<proteinExistence type="predicted"/>
<dbReference type="EMBL" id="AYET01000001">
    <property type="protein sequence ID" value="ESK49782.1"/>
    <property type="molecule type" value="Genomic_DNA"/>
</dbReference>
<dbReference type="HOGENOM" id="CLU_179942_0_0_6"/>
<name>V2UIK3_9GAMM</name>
<organism evidence="1 2">
    <name type="scientific">Acinetobacter indicus CIP 110367</name>
    <dbReference type="NCBI Taxonomy" id="1341679"/>
    <lineage>
        <taxon>Bacteria</taxon>
        <taxon>Pseudomonadati</taxon>
        <taxon>Pseudomonadota</taxon>
        <taxon>Gammaproteobacteria</taxon>
        <taxon>Moraxellales</taxon>
        <taxon>Moraxellaceae</taxon>
        <taxon>Acinetobacter</taxon>
    </lineage>
</organism>
<dbReference type="Gene3D" id="3.30.70.100">
    <property type="match status" value="1"/>
</dbReference>
<evidence type="ECO:0000313" key="2">
    <source>
        <dbReference type="Proteomes" id="UP000018415"/>
    </source>
</evidence>
<dbReference type="eggNOG" id="ENOG5032SAI">
    <property type="taxonomic scope" value="Bacteria"/>
</dbReference>
<dbReference type="NCBIfam" id="NF008333">
    <property type="entry name" value="PRK11118.1"/>
    <property type="match status" value="1"/>
</dbReference>
<dbReference type="AlphaFoldDB" id="V2UIK3"/>
<protein>
    <recommendedName>
        <fullName evidence="3">Monooxygenase ydhR</fullName>
    </recommendedName>
</protein>
<dbReference type="PATRIC" id="fig|1341679.3.peg.623"/>
<sequence length="106" mass="11856">MMAVILQVDFPSNGPFGAEMATAYRELAASINQEPGLIWKIWTEISDTQQAGGIYLFDTKHHAEQYLQMHTARLQSFGIDKIHGKIFDINTELSVLNQAAFLASSR</sequence>
<reference evidence="1 2" key="1">
    <citation type="submission" date="2013-10" db="EMBL/GenBank/DDBJ databases">
        <title>The Genome Sequence of Acinetobacter indicus CIP 110367.</title>
        <authorList>
            <consortium name="The Broad Institute Genomics Platform"/>
            <consortium name="The Broad Institute Genome Sequencing Center for Infectious Disease"/>
            <person name="Cerqueira G."/>
            <person name="Feldgarden M."/>
            <person name="Courvalin P."/>
            <person name="Grillot-Courvalin C."/>
            <person name="Clermont D."/>
            <person name="Rocha E."/>
            <person name="Yoon E.-J."/>
            <person name="Nemec A."/>
            <person name="Young S.K."/>
            <person name="Zeng Q."/>
            <person name="Gargeya S."/>
            <person name="Fitzgerald M."/>
            <person name="Abouelleil A."/>
            <person name="Alvarado L."/>
            <person name="Berlin A.M."/>
            <person name="Chapman S.B."/>
            <person name="Gainer-Dewar J."/>
            <person name="Goldberg J."/>
            <person name="Gnerre S."/>
            <person name="Griggs A."/>
            <person name="Gujja S."/>
            <person name="Hansen M."/>
            <person name="Howarth C."/>
            <person name="Imamovic A."/>
            <person name="Ireland A."/>
            <person name="Larimer J."/>
            <person name="McCowan C."/>
            <person name="Murphy C."/>
            <person name="Pearson M."/>
            <person name="Poon T.W."/>
            <person name="Priest M."/>
            <person name="Roberts A."/>
            <person name="Saif S."/>
            <person name="Shea T."/>
            <person name="Sykes S."/>
            <person name="Wortman J."/>
            <person name="Nusbaum C."/>
            <person name="Birren B."/>
        </authorList>
    </citation>
    <scope>NUCLEOTIDE SEQUENCE [LARGE SCALE GENOMIC DNA]</scope>
    <source>
        <strain evidence="1 2">CIP 110367</strain>
    </source>
</reference>
<dbReference type="SUPFAM" id="SSF54909">
    <property type="entry name" value="Dimeric alpha+beta barrel"/>
    <property type="match status" value="1"/>
</dbReference>